<comment type="caution">
    <text evidence="1">The sequence shown here is derived from an EMBL/GenBank/DDBJ whole genome shotgun (WGS) entry which is preliminary data.</text>
</comment>
<accession>A0A074LWG2</accession>
<evidence type="ECO:0000313" key="1">
    <source>
        <dbReference type="EMBL" id="KEO84945.1"/>
    </source>
</evidence>
<dbReference type="Proteomes" id="UP000027931">
    <property type="component" value="Unassembled WGS sequence"/>
</dbReference>
<dbReference type="EMBL" id="JMIR01000002">
    <property type="protein sequence ID" value="KEO84945.1"/>
    <property type="molecule type" value="Genomic_DNA"/>
</dbReference>
<evidence type="ECO:0000313" key="2">
    <source>
        <dbReference type="Proteomes" id="UP000027931"/>
    </source>
</evidence>
<protein>
    <submittedName>
        <fullName evidence="1">Uncharacterized protein</fullName>
    </submittedName>
</protein>
<gene>
    <name evidence="1" type="ORF">EL26_02775</name>
</gene>
<keyword evidence="2" id="KW-1185">Reference proteome</keyword>
<name>A0A074LWG2_9BACL</name>
<dbReference type="AlphaFoldDB" id="A0A074LWG2"/>
<sequence>MKPLAVALPLLGGIGAVLAVFSYSGSFSTKPPAAPAWQETQAEPPLPEVQAVPRPQAQVSMPLVEFTKLYNSIEQLADEAEVVIEGTALDSTPIPYRESESSERTVSLTKVRVQVTKSFSDGIKRGDVLTVVEAGGFNTKQGLGLGEKFNLPPEELSEVVDVQMDGIPVMSQGDRVLLFLSQARTVHYLDEPFYGILGMYQGKFHIQDQEGRVFRSVSQYDEAISKDLATPKTDAEALIQTHIQAKKGSVQRQSLFPCCSQSLIKTRATKKAPSNERAFFRAVLKASSKPEPPKGPRLLTEPCFHPSPYAGRYPFSTESRMNSCANAQRRSEPWPMCALRSNTLSSVMPCVCHTTPSVW</sequence>
<reference evidence="1 2" key="1">
    <citation type="journal article" date="2013" name="Int. J. Syst. Evol. Microbiol.">
        <title>Tumebacillus flagellatus sp. nov., an alpha-amylase/pullulanase-producing bacterium isolated from cassava wastewater.</title>
        <authorList>
            <person name="Wang Q."/>
            <person name="Xie N."/>
            <person name="Qin Y."/>
            <person name="Shen N."/>
            <person name="Zhu J."/>
            <person name="Mi H."/>
            <person name="Huang R."/>
        </authorList>
    </citation>
    <scope>NUCLEOTIDE SEQUENCE [LARGE SCALE GENOMIC DNA]</scope>
    <source>
        <strain evidence="1 2">GST4</strain>
    </source>
</reference>
<organism evidence="1 2">
    <name type="scientific">Tumebacillus flagellatus</name>
    <dbReference type="NCBI Taxonomy" id="1157490"/>
    <lineage>
        <taxon>Bacteria</taxon>
        <taxon>Bacillati</taxon>
        <taxon>Bacillota</taxon>
        <taxon>Bacilli</taxon>
        <taxon>Bacillales</taxon>
        <taxon>Alicyclobacillaceae</taxon>
        <taxon>Tumebacillus</taxon>
    </lineage>
</organism>
<proteinExistence type="predicted"/>